<feature type="domain" description="DNA polymerase alpha/delta/epsilon subunit B" evidence="7">
    <location>
        <begin position="402"/>
        <end position="510"/>
    </location>
</feature>
<dbReference type="PIRSF" id="PIRSF000799">
    <property type="entry name" value="DNA_pol_eps_2"/>
    <property type="match status" value="1"/>
</dbReference>
<accession>A0A0B2V7F3</accession>
<dbReference type="PANTHER" id="PTHR12708">
    <property type="entry name" value="DNA POLYMERASE EPSILON SUBUNIT B"/>
    <property type="match status" value="1"/>
</dbReference>
<dbReference type="GO" id="GO:0003677">
    <property type="term" value="F:DNA binding"/>
    <property type="evidence" value="ECO:0007669"/>
    <property type="project" value="UniProtKB-UniRule"/>
</dbReference>
<dbReference type="InterPro" id="IPR016266">
    <property type="entry name" value="POLE2"/>
</dbReference>
<dbReference type="Pfam" id="PF12213">
    <property type="entry name" value="Dpoe2NT"/>
    <property type="match status" value="1"/>
</dbReference>
<feature type="domain" description="DNA polymerase epsilon subunit B N-terminal" evidence="8">
    <location>
        <begin position="6"/>
        <end position="76"/>
    </location>
</feature>
<dbReference type="Gene3D" id="3.60.21.50">
    <property type="match status" value="1"/>
</dbReference>
<evidence type="ECO:0000313" key="9">
    <source>
        <dbReference type="EMBL" id="KHN77478.1"/>
    </source>
</evidence>
<dbReference type="GO" id="GO:0008622">
    <property type="term" value="C:epsilon DNA polymerase complex"/>
    <property type="evidence" value="ECO:0007669"/>
    <property type="project" value="UniProtKB-UniRule"/>
</dbReference>
<dbReference type="InterPro" id="IPR024639">
    <property type="entry name" value="DNA_pol_e_bsu_N"/>
</dbReference>
<dbReference type="OrthoDB" id="10254730at2759"/>
<evidence type="ECO:0000256" key="4">
    <source>
        <dbReference type="ARBA" id="ARBA00023125"/>
    </source>
</evidence>
<evidence type="ECO:0000259" key="8">
    <source>
        <dbReference type="Pfam" id="PF12213"/>
    </source>
</evidence>
<comment type="similarity">
    <text evidence="2 6">Belongs to the DNA polymerase epsilon subunit B family.</text>
</comment>
<evidence type="ECO:0000256" key="1">
    <source>
        <dbReference type="ARBA" id="ARBA00004123"/>
    </source>
</evidence>
<evidence type="ECO:0000313" key="10">
    <source>
        <dbReference type="Proteomes" id="UP000031036"/>
    </source>
</evidence>
<reference evidence="9 10" key="1">
    <citation type="submission" date="2014-11" db="EMBL/GenBank/DDBJ databases">
        <title>Genetic blueprint of the zoonotic pathogen Toxocara canis.</title>
        <authorList>
            <person name="Zhu X.-Q."/>
            <person name="Korhonen P.K."/>
            <person name="Cai H."/>
            <person name="Young N.D."/>
            <person name="Nejsum P."/>
            <person name="von Samson-Himmelstjerna G."/>
            <person name="Boag P.R."/>
            <person name="Tan P."/>
            <person name="Li Q."/>
            <person name="Min J."/>
            <person name="Yang Y."/>
            <person name="Wang X."/>
            <person name="Fang X."/>
            <person name="Hall R.S."/>
            <person name="Hofmann A."/>
            <person name="Sternberg P.W."/>
            <person name="Jex A.R."/>
            <person name="Gasser R.B."/>
        </authorList>
    </citation>
    <scope>NUCLEOTIDE SEQUENCE [LARGE SCALE GENOMIC DNA]</scope>
    <source>
        <strain evidence="9">PN_DK_2014</strain>
    </source>
</reference>
<comment type="caution">
    <text evidence="9">The sequence shown here is derived from an EMBL/GenBank/DDBJ whole genome shotgun (WGS) entry which is preliminary data.</text>
</comment>
<dbReference type="Pfam" id="PF04042">
    <property type="entry name" value="DNA_pol_E_B"/>
    <property type="match status" value="1"/>
</dbReference>
<dbReference type="Proteomes" id="UP000031036">
    <property type="component" value="Unassembled WGS sequence"/>
</dbReference>
<evidence type="ECO:0000259" key="7">
    <source>
        <dbReference type="Pfam" id="PF04042"/>
    </source>
</evidence>
<dbReference type="GO" id="GO:0006261">
    <property type="term" value="P:DNA-templated DNA replication"/>
    <property type="evidence" value="ECO:0007669"/>
    <property type="project" value="InterPro"/>
</dbReference>
<dbReference type="InterPro" id="IPR007185">
    <property type="entry name" value="DNA_pol_a/d/e_bsu"/>
</dbReference>
<comment type="function">
    <text evidence="6">Participates in DNA repair and in chromosomal DNA replication.</text>
</comment>
<dbReference type="OMA" id="FFCEGCF"/>
<keyword evidence="5 6" id="KW-0539">Nucleus</keyword>
<sequence length="549" mass="61239">MGVDSDRLRKQLKAAFRLRSYSLKRDALEYAVTILSEFDDSQRSRWIERIIDSISKLTLSSPLLSLETFQSAVAICANKKSKSESLFNVFDIFSAPRFDYDDTLNKLVLISGETSAIGKCEDAVNLLRDRLKFVTQRVLRSTAFERYHLSTVETLLGSANKTDNVIVLGMLTQSSADSFQLEDLTGSMPVDLRNATFHSGLFTDGCIMLLEGSYNAGLLTVSGVGLAPIETADATRSFFGNENWFGGDSTVAYRTIPRLRSANAKNTDARIVFLSDVFLDDPTVMKGLYNLLAGFSESPPIAFVFCGNFCSCAGTPDAYSRLVDGFRHLANIITEHLDEHSQLSESRFVFVPGPDDPSLSTFLPRPPLPFALFELMSKVPNCSFASNPCRIQYANQEIVVLRPPLPFALFELMSKVPNCSFASNPCRIQYANQEIVVLRHDVIEKMCRNSIHMPSTTRDIADHFCRTIASVGHLTPLPLHISPVLWQMDYCLRLYPLPDVVIVADQFQQFEISEHDCLFANPGSFARSQLEFHVYYPSAGEIEPSSVNL</sequence>
<name>A0A0B2V7F3_TOXCA</name>
<dbReference type="GO" id="GO:0042276">
    <property type="term" value="P:error-prone translesion synthesis"/>
    <property type="evidence" value="ECO:0007669"/>
    <property type="project" value="TreeGrafter"/>
</dbReference>
<keyword evidence="10" id="KW-1185">Reference proteome</keyword>
<gene>
    <name evidence="9" type="primary">pole-2</name>
    <name evidence="9" type="ORF">Tcan_16862</name>
</gene>
<evidence type="ECO:0000256" key="6">
    <source>
        <dbReference type="PIRNR" id="PIRNR000799"/>
    </source>
</evidence>
<proteinExistence type="inferred from homology"/>
<dbReference type="AlphaFoldDB" id="A0A0B2V7F3"/>
<evidence type="ECO:0000256" key="2">
    <source>
        <dbReference type="ARBA" id="ARBA00009560"/>
    </source>
</evidence>
<evidence type="ECO:0000256" key="5">
    <source>
        <dbReference type="ARBA" id="ARBA00023242"/>
    </source>
</evidence>
<comment type="subcellular location">
    <subcellularLocation>
        <location evidence="1 6">Nucleus</location>
    </subcellularLocation>
</comment>
<protein>
    <recommendedName>
        <fullName evidence="6">DNA polymerase epsilon subunit</fullName>
    </recommendedName>
    <alternativeName>
        <fullName evidence="6">DNA polymerase II subunit 2</fullName>
    </alternativeName>
</protein>
<dbReference type="PANTHER" id="PTHR12708:SF0">
    <property type="entry name" value="DNA POLYMERASE EPSILON SUBUNIT 2"/>
    <property type="match status" value="1"/>
</dbReference>
<dbReference type="STRING" id="6265.A0A0B2V7F3"/>
<dbReference type="EMBL" id="JPKZ01002275">
    <property type="protein sequence ID" value="KHN77478.1"/>
    <property type="molecule type" value="Genomic_DNA"/>
</dbReference>
<keyword evidence="4 6" id="KW-0238">DNA-binding</keyword>
<dbReference type="Gene3D" id="1.10.8.60">
    <property type="match status" value="1"/>
</dbReference>
<keyword evidence="3 6" id="KW-0235">DNA replication</keyword>
<evidence type="ECO:0000256" key="3">
    <source>
        <dbReference type="ARBA" id="ARBA00022705"/>
    </source>
</evidence>
<organism evidence="9 10">
    <name type="scientific">Toxocara canis</name>
    <name type="common">Canine roundworm</name>
    <dbReference type="NCBI Taxonomy" id="6265"/>
    <lineage>
        <taxon>Eukaryota</taxon>
        <taxon>Metazoa</taxon>
        <taxon>Ecdysozoa</taxon>
        <taxon>Nematoda</taxon>
        <taxon>Chromadorea</taxon>
        <taxon>Rhabditida</taxon>
        <taxon>Spirurina</taxon>
        <taxon>Ascaridomorpha</taxon>
        <taxon>Ascaridoidea</taxon>
        <taxon>Toxocaridae</taxon>
        <taxon>Toxocara</taxon>
    </lineage>
</organism>